<dbReference type="Proteomes" id="UP000250369">
    <property type="component" value="Unassembled WGS sequence"/>
</dbReference>
<dbReference type="OrthoDB" id="1707905at2"/>
<gene>
    <name evidence="1" type="ORF">DQG23_31595</name>
</gene>
<accession>A0A329M2M4</accession>
<reference evidence="1 2" key="1">
    <citation type="journal article" date="2009" name="Int. J. Syst. Evol. Microbiol.">
        <title>Paenibacillus contaminans sp. nov., isolated from a contaminated laboratory plate.</title>
        <authorList>
            <person name="Chou J.H."/>
            <person name="Lee J.H."/>
            <person name="Lin M.C."/>
            <person name="Chang P.S."/>
            <person name="Arun A.B."/>
            <person name="Young C.C."/>
            <person name="Chen W.M."/>
        </authorList>
    </citation>
    <scope>NUCLEOTIDE SEQUENCE [LARGE SCALE GENOMIC DNA]</scope>
    <source>
        <strain evidence="1 2">CKOBP-6</strain>
    </source>
</reference>
<sequence length="74" mass="8517">MVLGNCKKCGTLYIKAKSPYSNDCQVVQDEVYLQVRNYVKQNPRSTMLDIHEKTGIPISKLLELHNEDYLPFGK</sequence>
<dbReference type="EMBL" id="QMFB01000026">
    <property type="protein sequence ID" value="RAV14435.1"/>
    <property type="molecule type" value="Genomic_DNA"/>
</dbReference>
<dbReference type="RefSeq" id="WP_113035018.1">
    <property type="nucleotide sequence ID" value="NZ_QMFB01000026.1"/>
</dbReference>
<keyword evidence="2" id="KW-1185">Reference proteome</keyword>
<name>A0A329M2M4_9BACL</name>
<proteinExistence type="predicted"/>
<dbReference type="AlphaFoldDB" id="A0A329M2M4"/>
<evidence type="ECO:0000313" key="2">
    <source>
        <dbReference type="Proteomes" id="UP000250369"/>
    </source>
</evidence>
<organism evidence="1 2">
    <name type="scientific">Paenibacillus contaminans</name>
    <dbReference type="NCBI Taxonomy" id="450362"/>
    <lineage>
        <taxon>Bacteria</taxon>
        <taxon>Bacillati</taxon>
        <taxon>Bacillota</taxon>
        <taxon>Bacilli</taxon>
        <taxon>Bacillales</taxon>
        <taxon>Paenibacillaceae</taxon>
        <taxon>Paenibacillus</taxon>
    </lineage>
</organism>
<protein>
    <submittedName>
        <fullName evidence="1">Uncharacterized protein</fullName>
    </submittedName>
</protein>
<evidence type="ECO:0000313" key="1">
    <source>
        <dbReference type="EMBL" id="RAV14435.1"/>
    </source>
</evidence>
<comment type="caution">
    <text evidence="1">The sequence shown here is derived from an EMBL/GenBank/DDBJ whole genome shotgun (WGS) entry which is preliminary data.</text>
</comment>